<dbReference type="PANTHER" id="PTHR11240">
    <property type="entry name" value="RIBONUCLEASE T2"/>
    <property type="match status" value="1"/>
</dbReference>
<evidence type="ECO:0000256" key="3">
    <source>
        <dbReference type="ARBA" id="ARBA00022759"/>
    </source>
</evidence>
<dbReference type="GO" id="GO:0016787">
    <property type="term" value="F:hydrolase activity"/>
    <property type="evidence" value="ECO:0007669"/>
    <property type="project" value="UniProtKB-KW"/>
</dbReference>
<keyword evidence="6" id="KW-0456">Lyase</keyword>
<dbReference type="GO" id="GO:0033897">
    <property type="term" value="F:ribonuclease T2 activity"/>
    <property type="evidence" value="ECO:0007669"/>
    <property type="project" value="InterPro"/>
</dbReference>
<dbReference type="PROSITE" id="PS00531">
    <property type="entry name" value="RNASE_T2_2"/>
    <property type="match status" value="1"/>
</dbReference>
<dbReference type="CDD" id="cd01061">
    <property type="entry name" value="RNase_T2_euk"/>
    <property type="match status" value="1"/>
</dbReference>
<dbReference type="GO" id="GO:0004521">
    <property type="term" value="F:RNA endonuclease activity"/>
    <property type="evidence" value="ECO:0000318"/>
    <property type="project" value="GO_Central"/>
</dbReference>
<evidence type="ECO:0000256" key="5">
    <source>
        <dbReference type="ARBA" id="ARBA00023157"/>
    </source>
</evidence>
<feature type="chain" id="PRO_5001507359" evidence="9">
    <location>
        <begin position="22"/>
        <end position="238"/>
    </location>
</feature>
<evidence type="ECO:0000256" key="2">
    <source>
        <dbReference type="ARBA" id="ARBA00022722"/>
    </source>
</evidence>
<dbReference type="PANTHER" id="PTHR11240:SF75">
    <property type="entry name" value="RIBONUCLEASE 3"/>
    <property type="match status" value="1"/>
</dbReference>
<dbReference type="InterPro" id="IPR018188">
    <property type="entry name" value="RNase_T2_His_AS_1"/>
</dbReference>
<keyword evidence="3" id="KW-0255">Endonuclease</keyword>
<keyword evidence="11" id="KW-1185">Reference proteome</keyword>
<evidence type="ECO:0000256" key="7">
    <source>
        <dbReference type="PIRSR" id="PIRSR633697-1"/>
    </source>
</evidence>
<dbReference type="AlphaFoldDB" id="A0A022QLC3"/>
<dbReference type="eggNOG" id="KOG1642">
    <property type="taxonomic scope" value="Eukaryota"/>
</dbReference>
<dbReference type="GO" id="GO:0006401">
    <property type="term" value="P:RNA catabolic process"/>
    <property type="evidence" value="ECO:0000318"/>
    <property type="project" value="GO_Central"/>
</dbReference>
<dbReference type="Pfam" id="PF00445">
    <property type="entry name" value="Ribonuclease_T2"/>
    <property type="match status" value="1"/>
</dbReference>
<dbReference type="KEGG" id="egt:105967556"/>
<reference evidence="10 11" key="1">
    <citation type="journal article" date="2013" name="Proc. Natl. Acad. Sci. U.S.A.">
        <title>Fine-scale variation in meiotic recombination in Mimulus inferred from population shotgun sequencing.</title>
        <authorList>
            <person name="Hellsten U."/>
            <person name="Wright K.M."/>
            <person name="Jenkins J."/>
            <person name="Shu S."/>
            <person name="Yuan Y."/>
            <person name="Wessler S.R."/>
            <person name="Schmutz J."/>
            <person name="Willis J.H."/>
            <person name="Rokhsar D.S."/>
        </authorList>
    </citation>
    <scope>NUCLEOTIDE SEQUENCE [LARGE SCALE GENOMIC DNA]</scope>
    <source>
        <strain evidence="11">cv. DUN x IM62</strain>
    </source>
</reference>
<evidence type="ECO:0000256" key="4">
    <source>
        <dbReference type="ARBA" id="ARBA00022801"/>
    </source>
</evidence>
<comment type="similarity">
    <text evidence="1 8">Belongs to the RNase T2 family.</text>
</comment>
<gene>
    <name evidence="10" type="ORF">MIMGU_mgv1a012841mg</name>
</gene>
<dbReference type="SUPFAM" id="SSF55895">
    <property type="entry name" value="Ribonuclease Rh-like"/>
    <property type="match status" value="1"/>
</dbReference>
<dbReference type="InterPro" id="IPR001568">
    <property type="entry name" value="RNase_T2-like"/>
</dbReference>
<feature type="active site" evidence="7">
    <location>
        <position position="122"/>
    </location>
</feature>
<dbReference type="EMBL" id="KI631311">
    <property type="protein sequence ID" value="EYU28761.1"/>
    <property type="molecule type" value="Genomic_DNA"/>
</dbReference>
<dbReference type="OMA" id="MKFWTHE"/>
<feature type="signal peptide" evidence="9">
    <location>
        <begin position="1"/>
        <end position="21"/>
    </location>
</feature>
<dbReference type="GO" id="GO:0005576">
    <property type="term" value="C:extracellular region"/>
    <property type="evidence" value="ECO:0000318"/>
    <property type="project" value="GO_Central"/>
</dbReference>
<keyword evidence="9" id="KW-0732">Signal</keyword>
<evidence type="ECO:0000313" key="11">
    <source>
        <dbReference type="Proteomes" id="UP000030748"/>
    </source>
</evidence>
<evidence type="ECO:0000256" key="9">
    <source>
        <dbReference type="SAM" id="SignalP"/>
    </source>
</evidence>
<organism evidence="10 11">
    <name type="scientific">Erythranthe guttata</name>
    <name type="common">Yellow monkey flower</name>
    <name type="synonym">Mimulus guttatus</name>
    <dbReference type="NCBI Taxonomy" id="4155"/>
    <lineage>
        <taxon>Eukaryota</taxon>
        <taxon>Viridiplantae</taxon>
        <taxon>Streptophyta</taxon>
        <taxon>Embryophyta</taxon>
        <taxon>Tracheophyta</taxon>
        <taxon>Spermatophyta</taxon>
        <taxon>Magnoliopsida</taxon>
        <taxon>eudicotyledons</taxon>
        <taxon>Gunneridae</taxon>
        <taxon>Pentapetalae</taxon>
        <taxon>asterids</taxon>
        <taxon>lamiids</taxon>
        <taxon>Lamiales</taxon>
        <taxon>Phrymaceae</taxon>
        <taxon>Erythranthe</taxon>
    </lineage>
</organism>
<keyword evidence="4" id="KW-0378">Hydrolase</keyword>
<dbReference type="Proteomes" id="UP000030748">
    <property type="component" value="Unassembled WGS sequence"/>
</dbReference>
<dbReference type="InterPro" id="IPR036430">
    <property type="entry name" value="RNase_T2-like_sf"/>
</dbReference>
<keyword evidence="5" id="KW-1015">Disulfide bond</keyword>
<evidence type="ECO:0000256" key="8">
    <source>
        <dbReference type="RuleBase" id="RU004328"/>
    </source>
</evidence>
<name>A0A022QLC3_ERYGU</name>
<feature type="active site" evidence="7">
    <location>
        <position position="64"/>
    </location>
</feature>
<dbReference type="OrthoDB" id="435754at2759"/>
<proteinExistence type="inferred from homology"/>
<feature type="active site" evidence="7">
    <location>
        <position position="118"/>
    </location>
</feature>
<accession>A0A022QLC3</accession>
<dbReference type="PROSITE" id="PS00530">
    <property type="entry name" value="RNASE_T2_1"/>
    <property type="match status" value="1"/>
</dbReference>
<keyword evidence="2" id="KW-0540">Nuclease</keyword>
<dbReference type="PhylomeDB" id="A0A022QLC3"/>
<dbReference type="InterPro" id="IPR033697">
    <property type="entry name" value="Ribonuclease_T2_eukaryotic"/>
</dbReference>
<evidence type="ECO:0000256" key="1">
    <source>
        <dbReference type="ARBA" id="ARBA00007469"/>
    </source>
</evidence>
<dbReference type="GO" id="GO:0003723">
    <property type="term" value="F:RNA binding"/>
    <property type="evidence" value="ECO:0007669"/>
    <property type="project" value="InterPro"/>
</dbReference>
<evidence type="ECO:0000256" key="6">
    <source>
        <dbReference type="ARBA" id="ARBA00023239"/>
    </source>
</evidence>
<dbReference type="Gene3D" id="3.90.730.10">
    <property type="entry name" value="Ribonuclease T2-like"/>
    <property type="match status" value="1"/>
</dbReference>
<sequence>MNVKISSVVIIKLFVLQCCISISFSSSDFDFFYFVQQWPGSYCDTRQSCCYPTTGKPDEDFSIHGLWPNYNTGKWPQNCGSQSSLDRSEISDLMSRMHKDWPTLACPTADGMKFWGHEWDKHGTCTSFDQHTYFQFALDLKNKANLLQVLAKSGIRPGNFYGLESIKQAIQEGVGYEPYIDCNVDSEGNHQVFQVYLCVDKSATKFIRCPILPHGRACGSRIEFPSFSSDSNSSHKEL</sequence>
<protein>
    <submittedName>
        <fullName evidence="10">Uncharacterized protein</fullName>
    </submittedName>
</protein>
<dbReference type="InterPro" id="IPR033130">
    <property type="entry name" value="RNase_T2_His_AS_2"/>
</dbReference>
<evidence type="ECO:0000313" key="10">
    <source>
        <dbReference type="EMBL" id="EYU28761.1"/>
    </source>
</evidence>
<dbReference type="FunFam" id="3.90.730.10:FF:000003">
    <property type="entry name" value="Ribonuclease 3"/>
    <property type="match status" value="1"/>
</dbReference>